<dbReference type="SUPFAM" id="SSF53850">
    <property type="entry name" value="Periplasmic binding protein-like II"/>
    <property type="match status" value="1"/>
</dbReference>
<protein>
    <submittedName>
        <fullName evidence="2">LysR substrate-binding domain-containing protein</fullName>
    </submittedName>
</protein>
<dbReference type="EMBL" id="JARACI010000837">
    <property type="protein sequence ID" value="MDD9206286.1"/>
    <property type="molecule type" value="Genomic_DNA"/>
</dbReference>
<keyword evidence="3" id="KW-1185">Reference proteome</keyword>
<evidence type="ECO:0000259" key="1">
    <source>
        <dbReference type="Pfam" id="PF03466"/>
    </source>
</evidence>
<proteinExistence type="predicted"/>
<dbReference type="Proteomes" id="UP001165561">
    <property type="component" value="Unassembled WGS sequence"/>
</dbReference>
<dbReference type="Pfam" id="PF03466">
    <property type="entry name" value="LysR_substrate"/>
    <property type="match status" value="1"/>
</dbReference>
<dbReference type="Gene3D" id="3.40.190.10">
    <property type="entry name" value="Periplasmic binding protein-like II"/>
    <property type="match status" value="2"/>
</dbReference>
<evidence type="ECO:0000313" key="3">
    <source>
        <dbReference type="Proteomes" id="UP001165561"/>
    </source>
</evidence>
<sequence>MAYGCDDLPTMRAFVAAGLGVAILPVPPIRAATHEGLHHVRLTDRGAYRDVGIAWSSEQRMLPAARLFRDHVVQRATVPGQHHLRRVAAGWTRLGT</sequence>
<name>A0ABT5TW54_9MICO</name>
<accession>A0ABT5TW54</accession>
<gene>
    <name evidence="2" type="ORF">PU560_07355</name>
</gene>
<feature type="domain" description="LysR substrate-binding" evidence="1">
    <location>
        <begin position="3"/>
        <end position="75"/>
    </location>
</feature>
<dbReference type="InterPro" id="IPR005119">
    <property type="entry name" value="LysR_subst-bd"/>
</dbReference>
<organism evidence="2 3">
    <name type="scientific">Georgenia halotolerans</name>
    <dbReference type="NCBI Taxonomy" id="3028317"/>
    <lineage>
        <taxon>Bacteria</taxon>
        <taxon>Bacillati</taxon>
        <taxon>Actinomycetota</taxon>
        <taxon>Actinomycetes</taxon>
        <taxon>Micrococcales</taxon>
        <taxon>Bogoriellaceae</taxon>
        <taxon>Georgenia</taxon>
    </lineage>
</organism>
<reference evidence="2" key="1">
    <citation type="submission" date="2023-02" db="EMBL/GenBank/DDBJ databases">
        <title>Georgenia sp.10Sc9-8, isolated from a soil sample collected from the Taklamakan desert.</title>
        <authorList>
            <person name="Liu S."/>
        </authorList>
    </citation>
    <scope>NUCLEOTIDE SEQUENCE</scope>
    <source>
        <strain evidence="2">10Sc9-8</strain>
    </source>
</reference>
<evidence type="ECO:0000313" key="2">
    <source>
        <dbReference type="EMBL" id="MDD9206286.1"/>
    </source>
</evidence>
<comment type="caution">
    <text evidence="2">The sequence shown here is derived from an EMBL/GenBank/DDBJ whole genome shotgun (WGS) entry which is preliminary data.</text>
</comment>